<feature type="domain" description="ApeI dehydratase-like" evidence="1">
    <location>
        <begin position="16"/>
        <end position="93"/>
    </location>
</feature>
<dbReference type="InterPro" id="IPR054545">
    <property type="entry name" value="ApeI-like"/>
</dbReference>
<comment type="caution">
    <text evidence="2">The sequence shown here is derived from an EMBL/GenBank/DDBJ whole genome shotgun (WGS) entry which is preliminary data.</text>
</comment>
<dbReference type="EMBL" id="VFPP01000001">
    <property type="protein sequence ID" value="TQM84022.1"/>
    <property type="molecule type" value="Genomic_DNA"/>
</dbReference>
<evidence type="ECO:0000313" key="3">
    <source>
        <dbReference type="Proteomes" id="UP000316628"/>
    </source>
</evidence>
<keyword evidence="3" id="KW-1185">Reference proteome</keyword>
<accession>A0A543JME0</accession>
<dbReference type="InterPro" id="IPR029069">
    <property type="entry name" value="HotDog_dom_sf"/>
</dbReference>
<dbReference type="RefSeq" id="WP_141982185.1">
    <property type="nucleotide sequence ID" value="NZ_VFPP01000001.1"/>
</dbReference>
<sequence length="115" mass="12096">MSSFPSSPVEVVERSGPTAVARVRLAADDPVFAGHFPGLPVLPGVAVVEFAHRAALATAPGARRLAAIESTRFLRPTFPGTTLTLDLTWDGDRCAAVVSGADGVVARIKLRYEEP</sequence>
<dbReference type="Pfam" id="PF22818">
    <property type="entry name" value="ApeI-like"/>
    <property type="match status" value="1"/>
</dbReference>
<evidence type="ECO:0000259" key="1">
    <source>
        <dbReference type="Pfam" id="PF22818"/>
    </source>
</evidence>
<reference evidence="2 3" key="1">
    <citation type="submission" date="2019-06" db="EMBL/GenBank/DDBJ databases">
        <title>Sequencing the genomes of 1000 actinobacteria strains.</title>
        <authorList>
            <person name="Klenk H.-P."/>
        </authorList>
    </citation>
    <scope>NUCLEOTIDE SEQUENCE [LARGE SCALE GENOMIC DNA]</scope>
    <source>
        <strain evidence="2 3">DSM 45456</strain>
    </source>
</reference>
<protein>
    <submittedName>
        <fullName evidence="2">3-hydroxyacyl-[acyl-carrier-protein] dehydratase</fullName>
    </submittedName>
</protein>
<dbReference type="SUPFAM" id="SSF54637">
    <property type="entry name" value="Thioesterase/thiol ester dehydrase-isomerase"/>
    <property type="match status" value="1"/>
</dbReference>
<dbReference type="AlphaFoldDB" id="A0A543JME0"/>
<dbReference type="OrthoDB" id="9787658at2"/>
<dbReference type="Gene3D" id="3.10.129.10">
    <property type="entry name" value="Hotdog Thioesterase"/>
    <property type="match status" value="1"/>
</dbReference>
<dbReference type="Proteomes" id="UP000316628">
    <property type="component" value="Unassembled WGS sequence"/>
</dbReference>
<proteinExistence type="predicted"/>
<organism evidence="2 3">
    <name type="scientific">Saccharothrix saharensis</name>
    <dbReference type="NCBI Taxonomy" id="571190"/>
    <lineage>
        <taxon>Bacteria</taxon>
        <taxon>Bacillati</taxon>
        <taxon>Actinomycetota</taxon>
        <taxon>Actinomycetes</taxon>
        <taxon>Pseudonocardiales</taxon>
        <taxon>Pseudonocardiaceae</taxon>
        <taxon>Saccharothrix</taxon>
    </lineage>
</organism>
<evidence type="ECO:0000313" key="2">
    <source>
        <dbReference type="EMBL" id="TQM84022.1"/>
    </source>
</evidence>
<name>A0A543JME0_9PSEU</name>
<gene>
    <name evidence="2" type="ORF">FHX81_6460</name>
</gene>